<organism evidence="1 2">
    <name type="scientific">Bremia lactucae</name>
    <name type="common">Lettuce downy mildew</name>
    <dbReference type="NCBI Taxonomy" id="4779"/>
    <lineage>
        <taxon>Eukaryota</taxon>
        <taxon>Sar</taxon>
        <taxon>Stramenopiles</taxon>
        <taxon>Oomycota</taxon>
        <taxon>Peronosporomycetes</taxon>
        <taxon>Peronosporales</taxon>
        <taxon>Peronosporaceae</taxon>
        <taxon>Bremia</taxon>
    </lineage>
</organism>
<dbReference type="AlphaFoldDB" id="A0A976FH36"/>
<dbReference type="EMBL" id="SHOA02000014">
    <property type="protein sequence ID" value="TDH66730.1"/>
    <property type="molecule type" value="Genomic_DNA"/>
</dbReference>
<gene>
    <name evidence="1" type="ORF">CCR75_003374</name>
</gene>
<accession>A0A976FH36</accession>
<dbReference type="GeneID" id="94347141"/>
<sequence length="125" mass="14216">MPQFARSLGSSPSTYELTLKYQGEHCQYLGVLIGSDNTERVILDAWVQSIWTRLALAREKRHNVEQRAELDGAIRSRRYYSWRSTEIKQATVSRLHKSGLSVHCVKSEIIAMAAAPIGRWVTMPV</sequence>
<reference evidence="1 2" key="1">
    <citation type="journal article" date="2021" name="Genome Biol.">
        <title>AFLAP: assembly-free linkage analysis pipeline using k-mers from genome sequencing data.</title>
        <authorList>
            <person name="Fletcher K."/>
            <person name="Zhang L."/>
            <person name="Gil J."/>
            <person name="Han R."/>
            <person name="Cavanaugh K."/>
            <person name="Michelmore R."/>
        </authorList>
    </citation>
    <scope>NUCLEOTIDE SEQUENCE [LARGE SCALE GENOMIC DNA]</scope>
    <source>
        <strain evidence="1 2">SF5</strain>
    </source>
</reference>
<proteinExistence type="predicted"/>
<dbReference type="RefSeq" id="XP_067816229.1">
    <property type="nucleotide sequence ID" value="XM_067961470.1"/>
</dbReference>
<evidence type="ECO:0000313" key="1">
    <source>
        <dbReference type="EMBL" id="TDH66730.1"/>
    </source>
</evidence>
<protein>
    <submittedName>
        <fullName evidence="1">Uncharacterized protein</fullName>
    </submittedName>
</protein>
<dbReference type="Proteomes" id="UP000294530">
    <property type="component" value="Unassembled WGS sequence"/>
</dbReference>
<comment type="caution">
    <text evidence="1">The sequence shown here is derived from an EMBL/GenBank/DDBJ whole genome shotgun (WGS) entry which is preliminary data.</text>
</comment>
<name>A0A976FH36_BRELC</name>
<evidence type="ECO:0000313" key="2">
    <source>
        <dbReference type="Proteomes" id="UP000294530"/>
    </source>
</evidence>
<keyword evidence="2" id="KW-1185">Reference proteome</keyword>
<dbReference type="KEGG" id="blac:94347141"/>